<evidence type="ECO:0000313" key="7">
    <source>
        <dbReference type="EMBL" id="RXR32922.1"/>
    </source>
</evidence>
<dbReference type="OrthoDB" id="3268516at2"/>
<keyword evidence="4" id="KW-1005">Bacterial flagellum biogenesis</keyword>
<keyword evidence="7" id="KW-0282">Flagellum</keyword>
<evidence type="ECO:0000256" key="1">
    <source>
        <dbReference type="ARBA" id="ARBA00004514"/>
    </source>
</evidence>
<comment type="caution">
    <text evidence="7">The sequence shown here is derived from an EMBL/GenBank/DDBJ whole genome shotgun (WGS) entry which is preliminary data.</text>
</comment>
<dbReference type="GO" id="GO:0071973">
    <property type="term" value="P:bacterial-type flagellum-dependent cell motility"/>
    <property type="evidence" value="ECO:0007669"/>
    <property type="project" value="TreeGrafter"/>
</dbReference>
<keyword evidence="5" id="KW-0143">Chaperone</keyword>
<evidence type="ECO:0000256" key="4">
    <source>
        <dbReference type="ARBA" id="ARBA00022795"/>
    </source>
</evidence>
<dbReference type="GO" id="GO:0044780">
    <property type="term" value="P:bacterial-type flagellum assembly"/>
    <property type="evidence" value="ECO:0007669"/>
    <property type="project" value="InterPro"/>
</dbReference>
<evidence type="ECO:0000256" key="3">
    <source>
        <dbReference type="ARBA" id="ARBA00022490"/>
    </source>
</evidence>
<dbReference type="GO" id="GO:0005829">
    <property type="term" value="C:cytosol"/>
    <property type="evidence" value="ECO:0007669"/>
    <property type="project" value="UniProtKB-SubCell"/>
</dbReference>
<dbReference type="InterPro" id="IPR036584">
    <property type="entry name" value="FliS_sf"/>
</dbReference>
<dbReference type="PANTHER" id="PTHR34773:SF1">
    <property type="entry name" value="FLAGELLAR SECRETION CHAPERONE FLIS"/>
    <property type="match status" value="1"/>
</dbReference>
<evidence type="ECO:0000313" key="6">
    <source>
        <dbReference type="EMBL" id="RXR23652.1"/>
    </source>
</evidence>
<dbReference type="STRING" id="1713.GCA_000718325_02601"/>
<dbReference type="Pfam" id="PF02561">
    <property type="entry name" value="FliS"/>
    <property type="match status" value="1"/>
</dbReference>
<dbReference type="Gene3D" id="1.20.120.340">
    <property type="entry name" value="Flagellar protein FliS"/>
    <property type="match status" value="1"/>
</dbReference>
<dbReference type="Proteomes" id="UP000290517">
    <property type="component" value="Unassembled WGS sequence"/>
</dbReference>
<dbReference type="PANTHER" id="PTHR34773">
    <property type="entry name" value="FLAGELLAR SECRETION CHAPERONE FLIS"/>
    <property type="match status" value="1"/>
</dbReference>
<dbReference type="SUPFAM" id="SSF101116">
    <property type="entry name" value="Flagellar export chaperone FliS"/>
    <property type="match status" value="1"/>
</dbReference>
<comment type="subcellular location">
    <subcellularLocation>
        <location evidence="1">Cytoplasm</location>
        <location evidence="1">Cytosol</location>
    </subcellularLocation>
</comment>
<keyword evidence="7" id="KW-0966">Cell projection</keyword>
<proteinExistence type="inferred from homology"/>
<dbReference type="AlphaFoldDB" id="A0A4Q1KSH5"/>
<evidence type="ECO:0000313" key="8">
    <source>
        <dbReference type="Proteomes" id="UP000289805"/>
    </source>
</evidence>
<dbReference type="EMBL" id="SDJQ01000016">
    <property type="protein sequence ID" value="RXR32922.1"/>
    <property type="molecule type" value="Genomic_DNA"/>
</dbReference>
<keyword evidence="9" id="KW-1185">Reference proteome</keyword>
<reference evidence="8 9" key="1">
    <citation type="submission" date="2019-01" db="EMBL/GenBank/DDBJ databases">
        <title>Oerskovia turbata Genome sequencing and assembly.</title>
        <authorList>
            <person name="Dou T."/>
        </authorList>
    </citation>
    <scope>NUCLEOTIDE SEQUENCE [LARGE SCALE GENOMIC DNA]</scope>
    <source>
        <strain evidence="7 8">JCM12123</strain>
        <strain evidence="6 9">JCM3160</strain>
    </source>
</reference>
<organism evidence="7 8">
    <name type="scientific">Oerskovia turbata</name>
    <dbReference type="NCBI Taxonomy" id="1713"/>
    <lineage>
        <taxon>Bacteria</taxon>
        <taxon>Bacillati</taxon>
        <taxon>Actinomycetota</taxon>
        <taxon>Actinomycetes</taxon>
        <taxon>Micrococcales</taxon>
        <taxon>Cellulomonadaceae</taxon>
        <taxon>Oerskovia</taxon>
    </lineage>
</organism>
<protein>
    <submittedName>
        <fullName evidence="7">Flagellar export chaperone FliS</fullName>
    </submittedName>
</protein>
<dbReference type="CDD" id="cd16098">
    <property type="entry name" value="FliS"/>
    <property type="match status" value="1"/>
</dbReference>
<dbReference type="NCBIfam" id="TIGR00208">
    <property type="entry name" value="fliS"/>
    <property type="match status" value="1"/>
</dbReference>
<evidence type="ECO:0000256" key="2">
    <source>
        <dbReference type="ARBA" id="ARBA00008787"/>
    </source>
</evidence>
<accession>A0A4Q1KSH5</accession>
<dbReference type="EMBL" id="SDJR01000010">
    <property type="protein sequence ID" value="RXR23652.1"/>
    <property type="molecule type" value="Genomic_DNA"/>
</dbReference>
<dbReference type="InterPro" id="IPR003713">
    <property type="entry name" value="FliS"/>
</dbReference>
<sequence length="141" mass="15289">MTNLAQSAYGRDAILTASPARLLTMLYDRLVLDLRRAEVAQGEERWTAASEQLLHAQAIVAELMGSLDTSVWEGGEDLLAVYVYVHEALVAANVHRDIARTHEVLELVLPLQETWRQAADVLPAGHDSTSSVRTGGVSGVA</sequence>
<evidence type="ECO:0000313" key="9">
    <source>
        <dbReference type="Proteomes" id="UP000290517"/>
    </source>
</evidence>
<evidence type="ECO:0000256" key="5">
    <source>
        <dbReference type="ARBA" id="ARBA00023186"/>
    </source>
</evidence>
<dbReference type="RefSeq" id="WP_036571991.1">
    <property type="nucleotide sequence ID" value="NZ_JOFV01000011.1"/>
</dbReference>
<comment type="similarity">
    <text evidence="2">Belongs to the FliS family.</text>
</comment>
<keyword evidence="3" id="KW-0963">Cytoplasm</keyword>
<gene>
    <name evidence="7" type="primary">fliS</name>
    <name evidence="6" type="ORF">EQW73_15135</name>
    <name evidence="7" type="ORF">EQW78_13115</name>
</gene>
<name>A0A4Q1KSH5_9CELL</name>
<keyword evidence="7" id="KW-0969">Cilium</keyword>
<dbReference type="Proteomes" id="UP000289805">
    <property type="component" value="Unassembled WGS sequence"/>
</dbReference>